<dbReference type="Proteomes" id="UP001209878">
    <property type="component" value="Unassembled WGS sequence"/>
</dbReference>
<dbReference type="SUPFAM" id="SSF117281">
    <property type="entry name" value="Kelch motif"/>
    <property type="match status" value="1"/>
</dbReference>
<evidence type="ECO:0000313" key="2">
    <source>
        <dbReference type="EMBL" id="KAK2187580.1"/>
    </source>
</evidence>
<dbReference type="InterPro" id="IPR052637">
    <property type="entry name" value="KLHDC3-like"/>
</dbReference>
<evidence type="ECO:0000313" key="3">
    <source>
        <dbReference type="Proteomes" id="UP001209878"/>
    </source>
</evidence>
<protein>
    <recommendedName>
        <fullName evidence="4">Kelch domain-containing protein 3</fullName>
    </recommendedName>
</protein>
<dbReference type="Pfam" id="PF24681">
    <property type="entry name" value="Kelch_KLHDC2_KLHL20_DRC7"/>
    <property type="match status" value="1"/>
</dbReference>
<gene>
    <name evidence="2" type="ORF">NP493_161g02022</name>
</gene>
<dbReference type="InterPro" id="IPR006652">
    <property type="entry name" value="Kelch_1"/>
</dbReference>
<dbReference type="Pfam" id="PF01344">
    <property type="entry name" value="Kelch_1"/>
    <property type="match status" value="1"/>
</dbReference>
<dbReference type="AlphaFoldDB" id="A0AAD9UFQ0"/>
<dbReference type="Gene3D" id="2.120.10.80">
    <property type="entry name" value="Kelch-type beta propeller"/>
    <property type="match status" value="2"/>
</dbReference>
<name>A0AAD9UFQ0_RIDPI</name>
<proteinExistence type="predicted"/>
<dbReference type="PANTHER" id="PTHR46461">
    <property type="entry name" value="KELCH DOMAIN-CONTAINING PROTEIN 3"/>
    <property type="match status" value="1"/>
</dbReference>
<reference evidence="2" key="1">
    <citation type="journal article" date="2023" name="Mol. Biol. Evol.">
        <title>Third-Generation Sequencing Reveals the Adaptive Role of the Epigenome in Three Deep-Sea Polychaetes.</title>
        <authorList>
            <person name="Perez M."/>
            <person name="Aroh O."/>
            <person name="Sun Y."/>
            <person name="Lan Y."/>
            <person name="Juniper S.K."/>
            <person name="Young C.R."/>
            <person name="Angers B."/>
            <person name="Qian P.Y."/>
        </authorList>
    </citation>
    <scope>NUCLEOTIDE SEQUENCE</scope>
    <source>
        <strain evidence="2">R07B-5</strain>
    </source>
</reference>
<comment type="caution">
    <text evidence="2">The sequence shown here is derived from an EMBL/GenBank/DDBJ whole genome shotgun (WGS) entry which is preliminary data.</text>
</comment>
<dbReference type="PANTHER" id="PTHR46461:SF1">
    <property type="entry name" value="KELCH DOMAIN-CONTAINING PROTEIN 3"/>
    <property type="match status" value="1"/>
</dbReference>
<keyword evidence="3" id="KW-1185">Reference proteome</keyword>
<dbReference type="GO" id="GO:0005737">
    <property type="term" value="C:cytoplasm"/>
    <property type="evidence" value="ECO:0007669"/>
    <property type="project" value="TreeGrafter"/>
</dbReference>
<dbReference type="SMART" id="SM00612">
    <property type="entry name" value="Kelch"/>
    <property type="match status" value="2"/>
</dbReference>
<evidence type="ECO:0000256" key="1">
    <source>
        <dbReference type="ARBA" id="ARBA00022441"/>
    </source>
</evidence>
<dbReference type="EMBL" id="JAODUO010000161">
    <property type="protein sequence ID" value="KAK2187580.1"/>
    <property type="molecule type" value="Genomic_DNA"/>
</dbReference>
<sequence length="376" mass="42004">MPQWTVHLEGGPRRVNHAAVAVGDKIYTFGGYCTGEDYQTTRPMDVHVLNTVSYRWVSIATPTPLDPQWADTPYQRYGHTAVAVGDCAYIWGGRNDVDGACNVLFCINTVTMKWSRPLVNKDMIPGARDGHSACVINNNMYIFGGYEEAVDRFSNDVHGLDFATLTWSLMKAKGSPPHWRDFHSATGFGSCMYIFGGRGDLSGPYHTSNEVYCNKIQVFNTLTGMWHEPVTIGDAPPGRRSHSAFSYRGELYIFGGFDGFHNIHFDDLYKFNPVKNQWSLVSVGNEGPCPRRRQCCCVIGDRVFLFGGTSPCTQPHSDTELDLMDHSDLYVLDLSPSLCTLCMLVVLKHGIDRSCLPKDIRYNAYSKAVVPLPSQR</sequence>
<dbReference type="GO" id="GO:0003682">
    <property type="term" value="F:chromatin binding"/>
    <property type="evidence" value="ECO:0007669"/>
    <property type="project" value="InterPro"/>
</dbReference>
<keyword evidence="1" id="KW-0880">Kelch repeat</keyword>
<dbReference type="InterPro" id="IPR015915">
    <property type="entry name" value="Kelch-typ_b-propeller"/>
</dbReference>
<organism evidence="2 3">
    <name type="scientific">Ridgeia piscesae</name>
    <name type="common">Tubeworm</name>
    <dbReference type="NCBI Taxonomy" id="27915"/>
    <lineage>
        <taxon>Eukaryota</taxon>
        <taxon>Metazoa</taxon>
        <taxon>Spiralia</taxon>
        <taxon>Lophotrochozoa</taxon>
        <taxon>Annelida</taxon>
        <taxon>Polychaeta</taxon>
        <taxon>Sedentaria</taxon>
        <taxon>Canalipalpata</taxon>
        <taxon>Sabellida</taxon>
        <taxon>Siboglinidae</taxon>
        <taxon>Ridgeia</taxon>
    </lineage>
</organism>
<dbReference type="FunFam" id="2.120.10.80:FF:000134">
    <property type="entry name" value="Kelch domain-containing protein, putative"/>
    <property type="match status" value="1"/>
</dbReference>
<accession>A0AAD9UFQ0</accession>
<evidence type="ECO:0008006" key="4">
    <source>
        <dbReference type="Google" id="ProtNLM"/>
    </source>
</evidence>